<keyword evidence="2 5" id="KW-0812">Transmembrane</keyword>
<dbReference type="PANTHER" id="PTHR43701">
    <property type="entry name" value="MEMBRANE TRANSPORTER PROTEIN MJ0441-RELATED"/>
    <property type="match status" value="1"/>
</dbReference>
<feature type="transmembrane region" description="Helical" evidence="5">
    <location>
        <begin position="227"/>
        <end position="246"/>
    </location>
</feature>
<evidence type="ECO:0000313" key="7">
    <source>
        <dbReference type="Proteomes" id="UP001354971"/>
    </source>
</evidence>
<evidence type="ECO:0000256" key="1">
    <source>
        <dbReference type="ARBA" id="ARBA00004141"/>
    </source>
</evidence>
<feature type="transmembrane region" description="Helical" evidence="5">
    <location>
        <begin position="40"/>
        <end position="59"/>
    </location>
</feature>
<evidence type="ECO:0000256" key="2">
    <source>
        <dbReference type="ARBA" id="ARBA00022692"/>
    </source>
</evidence>
<feature type="transmembrane region" description="Helical" evidence="5">
    <location>
        <begin position="199"/>
        <end position="221"/>
    </location>
</feature>
<keyword evidence="4 5" id="KW-0472">Membrane</keyword>
<comment type="caution">
    <text evidence="6">The sequence shown here is derived from an EMBL/GenBank/DDBJ whole genome shotgun (WGS) entry which is preliminary data.</text>
</comment>
<proteinExistence type="inferred from homology"/>
<keyword evidence="3 5" id="KW-1133">Transmembrane helix</keyword>
<dbReference type="Proteomes" id="UP001354971">
    <property type="component" value="Unassembled WGS sequence"/>
</dbReference>
<feature type="transmembrane region" description="Helical" evidence="5">
    <location>
        <begin position="95"/>
        <end position="113"/>
    </location>
</feature>
<dbReference type="RefSeq" id="WP_330198361.1">
    <property type="nucleotide sequence ID" value="NZ_JAZDRP010000003.1"/>
</dbReference>
<dbReference type="InterPro" id="IPR051598">
    <property type="entry name" value="TSUP/Inactive_protease-like"/>
</dbReference>
<accession>A0ABU7LP85</accession>
<dbReference type="Pfam" id="PF01925">
    <property type="entry name" value="TauE"/>
    <property type="match status" value="1"/>
</dbReference>
<reference evidence="6 7" key="1">
    <citation type="submission" date="2024-01" db="EMBL/GenBank/DDBJ databases">
        <title>Hyphobacterium bacterium isolated from marine sediment.</title>
        <authorList>
            <person name="Zhao S."/>
        </authorList>
    </citation>
    <scope>NUCLEOTIDE SEQUENCE [LARGE SCALE GENOMIC DNA]</scope>
    <source>
        <strain evidence="7">HN65</strain>
    </source>
</reference>
<evidence type="ECO:0000256" key="3">
    <source>
        <dbReference type="ARBA" id="ARBA00022989"/>
    </source>
</evidence>
<comment type="similarity">
    <text evidence="5">Belongs to the 4-toluene sulfonate uptake permease (TSUP) (TC 2.A.102) family.</text>
</comment>
<comment type="subcellular location">
    <subcellularLocation>
        <location evidence="5">Cell membrane</location>
        <topology evidence="5">Multi-pass membrane protein</topology>
    </subcellularLocation>
    <subcellularLocation>
        <location evidence="1">Membrane</location>
        <topology evidence="1">Multi-pass membrane protein</topology>
    </subcellularLocation>
</comment>
<gene>
    <name evidence="6" type="ORF">V0U79_04910</name>
</gene>
<evidence type="ECO:0000256" key="5">
    <source>
        <dbReference type="RuleBase" id="RU363041"/>
    </source>
</evidence>
<keyword evidence="7" id="KW-1185">Reference proteome</keyword>
<dbReference type="PANTHER" id="PTHR43701:SF5">
    <property type="entry name" value="MEMBRANE TRANSPORTER PROTEIN-RELATED"/>
    <property type="match status" value="1"/>
</dbReference>
<protein>
    <recommendedName>
        <fullName evidence="5">Probable membrane transporter protein</fullName>
    </recommendedName>
</protein>
<dbReference type="EMBL" id="JAZDRP010000003">
    <property type="protein sequence ID" value="MEE2525697.1"/>
    <property type="molecule type" value="Genomic_DNA"/>
</dbReference>
<evidence type="ECO:0000313" key="6">
    <source>
        <dbReference type="EMBL" id="MEE2525697.1"/>
    </source>
</evidence>
<feature type="transmembrane region" description="Helical" evidence="5">
    <location>
        <begin position="133"/>
        <end position="155"/>
    </location>
</feature>
<evidence type="ECO:0000256" key="4">
    <source>
        <dbReference type="ARBA" id="ARBA00023136"/>
    </source>
</evidence>
<organism evidence="6 7">
    <name type="scientific">Hyphobacterium lacteum</name>
    <dbReference type="NCBI Taxonomy" id="3116575"/>
    <lineage>
        <taxon>Bacteria</taxon>
        <taxon>Pseudomonadati</taxon>
        <taxon>Pseudomonadota</taxon>
        <taxon>Alphaproteobacteria</taxon>
        <taxon>Maricaulales</taxon>
        <taxon>Maricaulaceae</taxon>
        <taxon>Hyphobacterium</taxon>
    </lineage>
</organism>
<keyword evidence="5" id="KW-1003">Cell membrane</keyword>
<dbReference type="InterPro" id="IPR002781">
    <property type="entry name" value="TM_pro_TauE-like"/>
</dbReference>
<name>A0ABU7LP85_9PROT</name>
<sequence>MPLLWLGGLFFATALAYAMVGFGGGSTYTALLVLAGTDYSLIPAISLACNITVVTGSTLRFAQARLIRWRRLVLLCSASIPLAWLGGRIDIPERAFITVLGLALMASAAALVFRPGKVTRSTIRLPRWSEPLIGGGTGFLAGLVGIGGGIFLAPLLHLMRWGAAREIAAASAVFILVNSVSGLTGQAQRLAANGDIDALLAYWPLLPAVLVGGQIGVWIGRDKASDLWLIRLTALLVLFVALRLLARAAGI</sequence>
<feature type="transmembrane region" description="Helical" evidence="5">
    <location>
        <begin position="167"/>
        <end position="187"/>
    </location>
</feature>